<protein>
    <submittedName>
        <fullName evidence="1">Uncharacterized protein</fullName>
    </submittedName>
</protein>
<dbReference type="HOGENOM" id="CLU_139288_1_0_1"/>
<dbReference type="OrthoDB" id="2772415at2759"/>
<dbReference type="eggNOG" id="ENOG502RITW">
    <property type="taxonomic scope" value="Eukaryota"/>
</dbReference>
<organism evidence="1 2">
    <name type="scientific">Ophiostoma piceae (strain UAMH 11346)</name>
    <name type="common">Sap stain fungus</name>
    <dbReference type="NCBI Taxonomy" id="1262450"/>
    <lineage>
        <taxon>Eukaryota</taxon>
        <taxon>Fungi</taxon>
        <taxon>Dikarya</taxon>
        <taxon>Ascomycota</taxon>
        <taxon>Pezizomycotina</taxon>
        <taxon>Sordariomycetes</taxon>
        <taxon>Sordariomycetidae</taxon>
        <taxon>Ophiostomatales</taxon>
        <taxon>Ophiostomataceae</taxon>
        <taxon>Ophiostoma</taxon>
    </lineage>
</organism>
<reference evidence="1 2" key="1">
    <citation type="journal article" date="2013" name="BMC Genomics">
        <title>The genome and transcriptome of the pine saprophyte Ophiostoma piceae, and a comparison with the bark beetle-associated pine pathogen Grosmannia clavigera.</title>
        <authorList>
            <person name="Haridas S."/>
            <person name="Wang Y."/>
            <person name="Lim L."/>
            <person name="Massoumi Alamouti S."/>
            <person name="Jackman S."/>
            <person name="Docking R."/>
            <person name="Robertson G."/>
            <person name="Birol I."/>
            <person name="Bohlmann J."/>
            <person name="Breuil C."/>
        </authorList>
    </citation>
    <scope>NUCLEOTIDE SEQUENCE [LARGE SCALE GENOMIC DNA]</scope>
    <source>
        <strain evidence="1 2">UAMH 11346</strain>
    </source>
</reference>
<gene>
    <name evidence="1" type="ORF">F503_06140</name>
</gene>
<name>S3BRY6_OPHP1</name>
<keyword evidence="2" id="KW-1185">Reference proteome</keyword>
<dbReference type="Proteomes" id="UP000016923">
    <property type="component" value="Unassembled WGS sequence"/>
</dbReference>
<dbReference type="VEuPathDB" id="FungiDB:F503_06140"/>
<dbReference type="AlphaFoldDB" id="S3BRY6"/>
<proteinExistence type="predicted"/>
<dbReference type="EMBL" id="KE148186">
    <property type="protein sequence ID" value="EPE02136.1"/>
    <property type="molecule type" value="Genomic_DNA"/>
</dbReference>
<accession>S3BRY6</accession>
<sequence>MSSSTSATASLKEVKDKVTELSPEIIYSASMWTPEQAAEMQAVARKVKPEIKTHAIPQGLQVLEGLDAIVAHLTKALPMLL</sequence>
<evidence type="ECO:0000313" key="1">
    <source>
        <dbReference type="EMBL" id="EPE02136.1"/>
    </source>
</evidence>
<dbReference type="OMA" id="IYSASMW"/>
<evidence type="ECO:0000313" key="2">
    <source>
        <dbReference type="Proteomes" id="UP000016923"/>
    </source>
</evidence>